<gene>
    <name evidence="1" type="ORF">GIB67_026719</name>
</gene>
<accession>A0A7J7MH84</accession>
<name>A0A7J7MH84_9MAGN</name>
<dbReference type="Proteomes" id="UP000541444">
    <property type="component" value="Unassembled WGS sequence"/>
</dbReference>
<evidence type="ECO:0000313" key="1">
    <source>
        <dbReference type="EMBL" id="KAF6154263.1"/>
    </source>
</evidence>
<sequence>MLIAVKKIGLRLISRRRKLVLKMMKKMVWVSLQLKARALRISSCFTKPNNNRLLNYDMFSYSKNFDDGKWQLEEEEFFRSRSFSYRSKSMTSLGEFAGKWWDWGWGWILSRKPMFARDLELNEEESTLIGSHNKGSWRHVFFKARAELKRLVVGSDHVGAPQTFRYDSYSYSQNFDGGKIKRSES</sequence>
<dbReference type="OrthoDB" id="760044at2759"/>
<dbReference type="AlphaFoldDB" id="A0A7J7MH84"/>
<protein>
    <submittedName>
        <fullName evidence="1">Uncharacterized protein</fullName>
    </submittedName>
</protein>
<reference evidence="1 2" key="1">
    <citation type="journal article" date="2020" name="IScience">
        <title>Genome Sequencing of the Endangered Kingdonia uniflora (Circaeasteraceae, Ranunculales) Reveals Potential Mechanisms of Evolutionary Specialization.</title>
        <authorList>
            <person name="Sun Y."/>
            <person name="Deng T."/>
            <person name="Zhang A."/>
            <person name="Moore M.J."/>
            <person name="Landis J.B."/>
            <person name="Lin N."/>
            <person name="Zhang H."/>
            <person name="Zhang X."/>
            <person name="Huang J."/>
            <person name="Zhang X."/>
            <person name="Sun H."/>
            <person name="Wang H."/>
        </authorList>
    </citation>
    <scope>NUCLEOTIDE SEQUENCE [LARGE SCALE GENOMIC DNA]</scope>
    <source>
        <strain evidence="1">TB1705</strain>
        <tissue evidence="1">Leaf</tissue>
    </source>
</reference>
<dbReference type="PANTHER" id="PTHR35714">
    <property type="entry name" value="OS02G0715300 PROTEIN"/>
    <property type="match status" value="1"/>
</dbReference>
<proteinExistence type="predicted"/>
<dbReference type="EMBL" id="JACGCM010001501">
    <property type="protein sequence ID" value="KAF6154263.1"/>
    <property type="molecule type" value="Genomic_DNA"/>
</dbReference>
<evidence type="ECO:0000313" key="2">
    <source>
        <dbReference type="Proteomes" id="UP000541444"/>
    </source>
</evidence>
<dbReference type="PANTHER" id="PTHR35714:SF1">
    <property type="entry name" value="OS02G0715300 PROTEIN"/>
    <property type="match status" value="1"/>
</dbReference>
<comment type="caution">
    <text evidence="1">The sequence shown here is derived from an EMBL/GenBank/DDBJ whole genome shotgun (WGS) entry which is preliminary data.</text>
</comment>
<organism evidence="1 2">
    <name type="scientific">Kingdonia uniflora</name>
    <dbReference type="NCBI Taxonomy" id="39325"/>
    <lineage>
        <taxon>Eukaryota</taxon>
        <taxon>Viridiplantae</taxon>
        <taxon>Streptophyta</taxon>
        <taxon>Embryophyta</taxon>
        <taxon>Tracheophyta</taxon>
        <taxon>Spermatophyta</taxon>
        <taxon>Magnoliopsida</taxon>
        <taxon>Ranunculales</taxon>
        <taxon>Circaeasteraceae</taxon>
        <taxon>Kingdonia</taxon>
    </lineage>
</organism>
<keyword evidence="2" id="KW-1185">Reference proteome</keyword>